<comment type="caution">
    <text evidence="1">The sequence shown here is derived from an EMBL/GenBank/DDBJ whole genome shotgun (WGS) entry which is preliminary data.</text>
</comment>
<gene>
    <name evidence="1" type="ORF">JOB18_043337</name>
</gene>
<evidence type="ECO:0000313" key="2">
    <source>
        <dbReference type="Proteomes" id="UP000693946"/>
    </source>
</evidence>
<dbReference type="Proteomes" id="UP000693946">
    <property type="component" value="Linkage Group LG15"/>
</dbReference>
<accession>A0AAV6S6Y4</accession>
<keyword evidence="2" id="KW-1185">Reference proteome</keyword>
<name>A0AAV6S6Y4_SOLSE</name>
<proteinExistence type="predicted"/>
<protein>
    <submittedName>
        <fullName evidence="1">Uncharacterized protein</fullName>
    </submittedName>
</protein>
<sequence length="96" mass="10882">MDLLQRNIVLLEVCVASKAREKLRVDNRGEIRQSSAAAKCRATEVLDTNQCYDFWVFLGLHRVSVASCLSESFTGGNQISMKLAQFESYMWSNQMS</sequence>
<reference evidence="1 2" key="1">
    <citation type="journal article" date="2021" name="Sci. Rep.">
        <title>Chromosome anchoring in Senegalese sole (Solea senegalensis) reveals sex-associated markers and genome rearrangements in flatfish.</title>
        <authorList>
            <person name="Guerrero-Cozar I."/>
            <person name="Gomez-Garrido J."/>
            <person name="Berbel C."/>
            <person name="Martinez-Blanch J.F."/>
            <person name="Alioto T."/>
            <person name="Claros M.G."/>
            <person name="Gagnaire P.A."/>
            <person name="Manchado M."/>
        </authorList>
    </citation>
    <scope>NUCLEOTIDE SEQUENCE [LARGE SCALE GENOMIC DNA]</scope>
    <source>
        <strain evidence="1">Sse05_10M</strain>
    </source>
</reference>
<evidence type="ECO:0000313" key="1">
    <source>
        <dbReference type="EMBL" id="KAG7512932.1"/>
    </source>
</evidence>
<dbReference type="AlphaFoldDB" id="A0AAV6S6Y4"/>
<dbReference type="EMBL" id="JAGKHQ010000007">
    <property type="protein sequence ID" value="KAG7512932.1"/>
    <property type="molecule type" value="Genomic_DNA"/>
</dbReference>
<organism evidence="1 2">
    <name type="scientific">Solea senegalensis</name>
    <name type="common">Senegalese sole</name>
    <dbReference type="NCBI Taxonomy" id="28829"/>
    <lineage>
        <taxon>Eukaryota</taxon>
        <taxon>Metazoa</taxon>
        <taxon>Chordata</taxon>
        <taxon>Craniata</taxon>
        <taxon>Vertebrata</taxon>
        <taxon>Euteleostomi</taxon>
        <taxon>Actinopterygii</taxon>
        <taxon>Neopterygii</taxon>
        <taxon>Teleostei</taxon>
        <taxon>Neoteleostei</taxon>
        <taxon>Acanthomorphata</taxon>
        <taxon>Carangaria</taxon>
        <taxon>Pleuronectiformes</taxon>
        <taxon>Pleuronectoidei</taxon>
        <taxon>Soleidae</taxon>
        <taxon>Solea</taxon>
    </lineage>
</organism>